<evidence type="ECO:0000256" key="3">
    <source>
        <dbReference type="ARBA" id="ARBA00023125"/>
    </source>
</evidence>
<dbReference type="PROSITE" id="PS50071">
    <property type="entry name" value="HOMEOBOX_2"/>
    <property type="match status" value="1"/>
</dbReference>
<dbReference type="EMBL" id="CAJVRM010000716">
    <property type="protein sequence ID" value="CAG8983162.1"/>
    <property type="molecule type" value="Genomic_DNA"/>
</dbReference>
<dbReference type="SMART" id="SM00389">
    <property type="entry name" value="HOX"/>
    <property type="match status" value="1"/>
</dbReference>
<dbReference type="CDD" id="cd00086">
    <property type="entry name" value="homeodomain"/>
    <property type="match status" value="1"/>
</dbReference>
<reference evidence="11" key="1">
    <citation type="submission" date="2021-07" db="EMBL/GenBank/DDBJ databases">
        <authorList>
            <person name="Durling M."/>
        </authorList>
    </citation>
    <scope>NUCLEOTIDE SEQUENCE</scope>
</reference>
<comment type="caution">
    <text evidence="11">The sequence shown here is derived from an EMBL/GenBank/DDBJ whole genome shotgun (WGS) entry which is preliminary data.</text>
</comment>
<feature type="compositionally biased region" description="Polar residues" evidence="9">
    <location>
        <begin position="273"/>
        <end position="282"/>
    </location>
</feature>
<feature type="DNA-binding region" description="Homeobox" evidence="8">
    <location>
        <begin position="346"/>
        <end position="408"/>
    </location>
</feature>
<keyword evidence="2" id="KW-0805">Transcription regulation</keyword>
<keyword evidence="6 8" id="KW-0539">Nucleus</keyword>
<accession>A0A9N9QD39</accession>
<feature type="domain" description="Homeobox" evidence="10">
    <location>
        <begin position="344"/>
        <end position="407"/>
    </location>
</feature>
<keyword evidence="5" id="KW-0804">Transcription</keyword>
<keyword evidence="12" id="KW-1185">Reference proteome</keyword>
<dbReference type="SUPFAM" id="SSF46689">
    <property type="entry name" value="Homeodomain-like"/>
    <property type="match status" value="1"/>
</dbReference>
<keyword evidence="3 8" id="KW-0238">DNA-binding</keyword>
<dbReference type="OrthoDB" id="10056939at2759"/>
<evidence type="ECO:0000256" key="7">
    <source>
        <dbReference type="ARBA" id="ARBA00038021"/>
    </source>
</evidence>
<comment type="similarity">
    <text evidence="7">Belongs to the TALE/TGIF homeobox family.</text>
</comment>
<dbReference type="PANTHER" id="PTHR11850">
    <property type="entry name" value="HOMEOBOX PROTEIN TRANSCRIPTION FACTORS"/>
    <property type="match status" value="1"/>
</dbReference>
<dbReference type="GO" id="GO:0006355">
    <property type="term" value="P:regulation of DNA-templated transcription"/>
    <property type="evidence" value="ECO:0007669"/>
    <property type="project" value="InterPro"/>
</dbReference>
<organism evidence="11 12">
    <name type="scientific">Hymenoscyphus albidus</name>
    <dbReference type="NCBI Taxonomy" id="595503"/>
    <lineage>
        <taxon>Eukaryota</taxon>
        <taxon>Fungi</taxon>
        <taxon>Dikarya</taxon>
        <taxon>Ascomycota</taxon>
        <taxon>Pezizomycotina</taxon>
        <taxon>Leotiomycetes</taxon>
        <taxon>Helotiales</taxon>
        <taxon>Helotiaceae</taxon>
        <taxon>Hymenoscyphus</taxon>
    </lineage>
</organism>
<protein>
    <recommendedName>
        <fullName evidence="10">Homeobox domain-containing protein</fullName>
    </recommendedName>
</protein>
<evidence type="ECO:0000313" key="11">
    <source>
        <dbReference type="EMBL" id="CAG8983162.1"/>
    </source>
</evidence>
<dbReference type="GO" id="GO:0003677">
    <property type="term" value="F:DNA binding"/>
    <property type="evidence" value="ECO:0007669"/>
    <property type="project" value="UniProtKB-UniRule"/>
</dbReference>
<feature type="region of interest" description="Disordered" evidence="9">
    <location>
        <begin position="1"/>
        <end position="92"/>
    </location>
</feature>
<feature type="compositionally biased region" description="Basic and acidic residues" evidence="9">
    <location>
        <begin position="416"/>
        <end position="427"/>
    </location>
</feature>
<evidence type="ECO:0000256" key="8">
    <source>
        <dbReference type="PROSITE-ProRule" id="PRU00108"/>
    </source>
</evidence>
<evidence type="ECO:0000256" key="6">
    <source>
        <dbReference type="ARBA" id="ARBA00023242"/>
    </source>
</evidence>
<dbReference type="InterPro" id="IPR009057">
    <property type="entry name" value="Homeodomain-like_sf"/>
</dbReference>
<dbReference type="Gene3D" id="1.10.10.60">
    <property type="entry name" value="Homeodomain-like"/>
    <property type="match status" value="1"/>
</dbReference>
<feature type="region of interest" description="Disordered" evidence="9">
    <location>
        <begin position="257"/>
        <end position="282"/>
    </location>
</feature>
<feature type="region of interest" description="Disordered" evidence="9">
    <location>
        <begin position="416"/>
        <end position="467"/>
    </location>
</feature>
<evidence type="ECO:0000256" key="4">
    <source>
        <dbReference type="ARBA" id="ARBA00023155"/>
    </source>
</evidence>
<evidence type="ECO:0000313" key="12">
    <source>
        <dbReference type="Proteomes" id="UP000701801"/>
    </source>
</evidence>
<evidence type="ECO:0000259" key="10">
    <source>
        <dbReference type="PROSITE" id="PS50071"/>
    </source>
</evidence>
<dbReference type="InterPro" id="IPR050224">
    <property type="entry name" value="TALE_homeobox"/>
</dbReference>
<evidence type="ECO:0000256" key="9">
    <source>
        <dbReference type="SAM" id="MobiDB-lite"/>
    </source>
</evidence>
<evidence type="ECO:0000256" key="5">
    <source>
        <dbReference type="ARBA" id="ARBA00023163"/>
    </source>
</evidence>
<feature type="region of interest" description="Disordered" evidence="9">
    <location>
        <begin position="339"/>
        <end position="359"/>
    </location>
</feature>
<dbReference type="InterPro" id="IPR008422">
    <property type="entry name" value="KN_HD"/>
</dbReference>
<dbReference type="InterPro" id="IPR001356">
    <property type="entry name" value="HD"/>
</dbReference>
<feature type="compositionally biased region" description="Basic and acidic residues" evidence="9">
    <location>
        <begin position="10"/>
        <end position="38"/>
    </location>
</feature>
<dbReference type="FunFam" id="1.10.10.60:FF:000059">
    <property type="entry name" value="TGFB-induced factor homeobox 1"/>
    <property type="match status" value="1"/>
</dbReference>
<sequence>MSLSITSFPDRSRVDIFRPSRHTEGTGRRSERDVRDFRSLSPHSGTMRGRNDQDVADVFRASNSSQNAPPRSRNEHEFPGAFGRSNNASPVYHRDTKMMDEREHLERQSLPSIRSAIPELQSTIPRNTEADYMESRNTSNSEYIATSPHPKRQRLSIGRERDFGAEQSTPRGFDPIYRSQGAAISPTNTSLNQYMPMSANESRIGSTRSSPRASIRGLPAIHTSFPHNEVRERSFANGFSPSGQEVLAHQNVIDRPQELPRRPGMPLERSVSYAPSSTEPFPSTVYQQPAMTYGYHQYQPRVQLYSGSSTSPLSHDRTPFWNNHHNAYPGSNASYVVAESGNENKQRKRRGNLPKETTDKLRTWFVSHLSHPYPTEDEKQELMRQTGLQINQISNWFINARRRQLPAMINNARAENDARAAREERMGQGEANSDYDNDKRSEGDSAYDDDFDSSLRNGRYSTKRGSV</sequence>
<feature type="compositionally biased region" description="Polar residues" evidence="9">
    <location>
        <begin position="454"/>
        <end position="467"/>
    </location>
</feature>
<dbReference type="AlphaFoldDB" id="A0A9N9QD39"/>
<dbReference type="Proteomes" id="UP000701801">
    <property type="component" value="Unassembled WGS sequence"/>
</dbReference>
<comment type="subcellular location">
    <subcellularLocation>
        <location evidence="1 8">Nucleus</location>
    </subcellularLocation>
</comment>
<name>A0A9N9QD39_9HELO</name>
<proteinExistence type="inferred from homology"/>
<evidence type="ECO:0000256" key="2">
    <source>
        <dbReference type="ARBA" id="ARBA00023015"/>
    </source>
</evidence>
<evidence type="ECO:0000256" key="1">
    <source>
        <dbReference type="ARBA" id="ARBA00004123"/>
    </source>
</evidence>
<dbReference type="Pfam" id="PF05920">
    <property type="entry name" value="Homeobox_KN"/>
    <property type="match status" value="1"/>
</dbReference>
<keyword evidence="4 8" id="KW-0371">Homeobox</keyword>
<dbReference type="GO" id="GO:0005634">
    <property type="term" value="C:nucleus"/>
    <property type="evidence" value="ECO:0007669"/>
    <property type="project" value="UniProtKB-SubCell"/>
</dbReference>
<gene>
    <name evidence="11" type="ORF">HYALB_00010310</name>
</gene>